<dbReference type="EMBL" id="FOKI01000001">
    <property type="protein sequence ID" value="SFA69782.1"/>
    <property type="molecule type" value="Genomic_DNA"/>
</dbReference>
<name>A0A1I0V0J5_9CLOT</name>
<proteinExistence type="predicted"/>
<accession>A0A1I0V0J5</accession>
<gene>
    <name evidence="1" type="ORF">SAMN04488528_100163</name>
</gene>
<evidence type="ECO:0000313" key="2">
    <source>
        <dbReference type="Proteomes" id="UP000198619"/>
    </source>
</evidence>
<dbReference type="Proteomes" id="UP000198619">
    <property type="component" value="Unassembled WGS sequence"/>
</dbReference>
<organism evidence="1 2">
    <name type="scientific">Clostridium frigidicarnis</name>
    <dbReference type="NCBI Taxonomy" id="84698"/>
    <lineage>
        <taxon>Bacteria</taxon>
        <taxon>Bacillati</taxon>
        <taxon>Bacillota</taxon>
        <taxon>Clostridia</taxon>
        <taxon>Eubacteriales</taxon>
        <taxon>Clostridiaceae</taxon>
        <taxon>Clostridium</taxon>
    </lineage>
</organism>
<keyword evidence="2" id="KW-1185">Reference proteome</keyword>
<reference evidence="1 2" key="1">
    <citation type="submission" date="2016-10" db="EMBL/GenBank/DDBJ databases">
        <authorList>
            <person name="de Groot N.N."/>
        </authorList>
    </citation>
    <scope>NUCLEOTIDE SEQUENCE [LARGE SCALE GENOMIC DNA]</scope>
    <source>
        <strain evidence="1 2">DSM 12271</strain>
    </source>
</reference>
<dbReference type="AlphaFoldDB" id="A0A1I0V0J5"/>
<dbReference type="RefSeq" id="WP_143087278.1">
    <property type="nucleotide sequence ID" value="NZ_FOKI01000001.1"/>
</dbReference>
<protein>
    <submittedName>
        <fullName evidence="1">Bacteriocin protoxin, streptolysin S family</fullName>
    </submittedName>
</protein>
<evidence type="ECO:0000313" key="1">
    <source>
        <dbReference type="EMBL" id="SFA69782.1"/>
    </source>
</evidence>
<sequence>MISFQKSIMNTSLVKDSVTLAPGGCCCCCTCCCCCSTININCSNGVTNNSQQ</sequence>